<gene>
    <name evidence="4" type="ORF">A3A44_01005</name>
</gene>
<dbReference type="InterPro" id="IPR050194">
    <property type="entry name" value="Glycosyltransferase_grp1"/>
</dbReference>
<feature type="domain" description="Glycosyltransferase subfamily 4-like N-terminal" evidence="3">
    <location>
        <begin position="410"/>
        <end position="584"/>
    </location>
</feature>
<dbReference type="PANTHER" id="PTHR45947:SF14">
    <property type="entry name" value="SLL1723 PROTEIN"/>
    <property type="match status" value="1"/>
</dbReference>
<dbReference type="Gene3D" id="3.40.50.2000">
    <property type="entry name" value="Glycogen Phosphorylase B"/>
    <property type="match status" value="4"/>
</dbReference>
<comment type="caution">
    <text evidence="4">The sequence shown here is derived from an EMBL/GenBank/DDBJ whole genome shotgun (WGS) entry which is preliminary data.</text>
</comment>
<dbReference type="PANTHER" id="PTHR45947">
    <property type="entry name" value="SULFOQUINOVOSYL TRANSFERASE SQD2"/>
    <property type="match status" value="1"/>
</dbReference>
<keyword evidence="1" id="KW-0472">Membrane</keyword>
<keyword evidence="1" id="KW-0812">Transmembrane</keyword>
<proteinExistence type="predicted"/>
<dbReference type="EMBL" id="MHQT01000016">
    <property type="protein sequence ID" value="OHA09693.1"/>
    <property type="molecule type" value="Genomic_DNA"/>
</dbReference>
<dbReference type="Pfam" id="PF00534">
    <property type="entry name" value="Glycos_transf_1"/>
    <property type="match status" value="1"/>
</dbReference>
<sequence>MAEKARPAIFAFTTAYFPFIGGAELAIQETARRLANEYRFFIITARLRRDLPRISARPEGTVIRVGFGFSGDKMLLPIFGTFKTLRLMRRVKPMCFWGVMVTYASIVPYLVNIIRLRERVPVLLTLQEGDSEEHIKSKWGGMIARSWRFALPRSDVLHVISTYLGGLARSHGWRGEAVVIPNGVDASAFGTKLPRDARIALRREFGFSADDGVVITTSRLVVKNGIDTLIRAIHHLNTRRIAHPVKLLIVGEGALRGELEALVRDLGEGSAVRFAGAVPFGEIPRYLGCADVFCRPSRSEGLGNVFLEAMAAGLPVVATAVGGIPDFLRDGENGLAARPDAPEDIAEKIEFLLDDEALRERIAAAGRKTAAGYGWEGIAEKFGRIFRNLAAQSGRVRVFIATPLVPPAVGGPATYVGRLAPELAAAGHPVTVLSYQAPRGARTKNFFLFAVSPRWPSGLKHIAYFLKSLRELARADVAIGLDPFIVGVPLAAAARLLRKPVALRVEGDFLWEQFVERNHADYTLTGFYDQIGVLALSLKERVVHGGMRWVSRSADRLVFSSAWRRAIVERAYGTNPAFARVIPPPLFAPGAGTGAESGAGERERVLLFAGRFVWVKNLRMLVRTFLRAAPPGWRLELIGEGPEKPVIEAYLVSLGAGKRVLIRPPLPSELLHERLGRVRGVFLPSLSDVSPNLILEAIAAGTPFLMTCENGFREMLGGIGLYADPLNESEIEEGIRHLADDATPALYRKELERLKPRSWEDVRKEWERVIAEVVP</sequence>
<feature type="transmembrane region" description="Helical" evidence="1">
    <location>
        <begin position="94"/>
        <end position="111"/>
    </location>
</feature>
<accession>A0A1G2LDI9</accession>
<evidence type="ECO:0000259" key="2">
    <source>
        <dbReference type="Pfam" id="PF00534"/>
    </source>
</evidence>
<organism evidence="4 5">
    <name type="scientific">Candidatus Sungbacteria bacterium RIFCSPLOWO2_01_FULL_60_25</name>
    <dbReference type="NCBI Taxonomy" id="1802281"/>
    <lineage>
        <taxon>Bacteria</taxon>
        <taxon>Candidatus Sungiibacteriota</taxon>
    </lineage>
</organism>
<dbReference type="Proteomes" id="UP000178977">
    <property type="component" value="Unassembled WGS sequence"/>
</dbReference>
<dbReference type="InterPro" id="IPR028098">
    <property type="entry name" value="Glyco_trans_4-like_N"/>
</dbReference>
<feature type="domain" description="Glycosyltransferase subfamily 4-like N-terminal" evidence="3">
    <location>
        <begin position="21"/>
        <end position="183"/>
    </location>
</feature>
<dbReference type="SUPFAM" id="SSF53756">
    <property type="entry name" value="UDP-Glycosyltransferase/glycogen phosphorylase"/>
    <property type="match status" value="2"/>
</dbReference>
<evidence type="ECO:0000259" key="3">
    <source>
        <dbReference type="Pfam" id="PF13579"/>
    </source>
</evidence>
<feature type="domain" description="Glycosyl transferase family 1" evidence="2">
    <location>
        <begin position="201"/>
        <end position="368"/>
    </location>
</feature>
<dbReference type="AlphaFoldDB" id="A0A1G2LDI9"/>
<dbReference type="Pfam" id="PF13692">
    <property type="entry name" value="Glyco_trans_1_4"/>
    <property type="match status" value="1"/>
</dbReference>
<evidence type="ECO:0000256" key="1">
    <source>
        <dbReference type="SAM" id="Phobius"/>
    </source>
</evidence>
<dbReference type="Pfam" id="PF13579">
    <property type="entry name" value="Glyco_trans_4_4"/>
    <property type="match status" value="2"/>
</dbReference>
<evidence type="ECO:0008006" key="6">
    <source>
        <dbReference type="Google" id="ProtNLM"/>
    </source>
</evidence>
<dbReference type="InterPro" id="IPR001296">
    <property type="entry name" value="Glyco_trans_1"/>
</dbReference>
<reference evidence="4 5" key="1">
    <citation type="journal article" date="2016" name="Nat. Commun.">
        <title>Thousands of microbial genomes shed light on interconnected biogeochemical processes in an aquifer system.</title>
        <authorList>
            <person name="Anantharaman K."/>
            <person name="Brown C.T."/>
            <person name="Hug L.A."/>
            <person name="Sharon I."/>
            <person name="Castelle C.J."/>
            <person name="Probst A.J."/>
            <person name="Thomas B.C."/>
            <person name="Singh A."/>
            <person name="Wilkins M.J."/>
            <person name="Karaoz U."/>
            <person name="Brodie E.L."/>
            <person name="Williams K.H."/>
            <person name="Hubbard S.S."/>
            <person name="Banfield J.F."/>
        </authorList>
    </citation>
    <scope>NUCLEOTIDE SEQUENCE [LARGE SCALE GENOMIC DNA]</scope>
</reference>
<evidence type="ECO:0000313" key="5">
    <source>
        <dbReference type="Proteomes" id="UP000178977"/>
    </source>
</evidence>
<protein>
    <recommendedName>
        <fullName evidence="6">Glycosyl transferase family 1 domain-containing protein</fullName>
    </recommendedName>
</protein>
<keyword evidence="1" id="KW-1133">Transmembrane helix</keyword>
<name>A0A1G2LDI9_9BACT</name>
<dbReference type="GO" id="GO:0016757">
    <property type="term" value="F:glycosyltransferase activity"/>
    <property type="evidence" value="ECO:0007669"/>
    <property type="project" value="InterPro"/>
</dbReference>
<evidence type="ECO:0000313" key="4">
    <source>
        <dbReference type="EMBL" id="OHA09693.1"/>
    </source>
</evidence>
<dbReference type="CDD" id="cd03801">
    <property type="entry name" value="GT4_PimA-like"/>
    <property type="match status" value="2"/>
</dbReference>
<dbReference type="STRING" id="1802281.A3A44_01005"/>